<keyword evidence="3" id="KW-1003">Cell membrane</keyword>
<keyword evidence="6 7" id="KW-0472">Membrane</keyword>
<feature type="transmembrane region" description="Helical" evidence="7">
    <location>
        <begin position="98"/>
        <end position="120"/>
    </location>
</feature>
<proteinExistence type="inferred from homology"/>
<evidence type="ECO:0000256" key="7">
    <source>
        <dbReference type="RuleBase" id="RU363032"/>
    </source>
</evidence>
<comment type="subcellular location">
    <subcellularLocation>
        <location evidence="1 7">Cell membrane</location>
        <topology evidence="1 7">Multi-pass membrane protein</topology>
    </subcellularLocation>
</comment>
<dbReference type="InterPro" id="IPR035906">
    <property type="entry name" value="MetI-like_sf"/>
</dbReference>
<reference evidence="10" key="1">
    <citation type="journal article" date="2019" name="Int. J. Syst. Evol. Microbiol.">
        <title>The Global Catalogue of Microorganisms (GCM) 10K type strain sequencing project: providing services to taxonomists for standard genome sequencing and annotation.</title>
        <authorList>
            <consortium name="The Broad Institute Genomics Platform"/>
            <consortium name="The Broad Institute Genome Sequencing Center for Infectious Disease"/>
            <person name="Wu L."/>
            <person name="Ma J."/>
        </authorList>
    </citation>
    <scope>NUCLEOTIDE SEQUENCE [LARGE SCALE GENOMIC DNA]</scope>
    <source>
        <strain evidence="10">CCM 7427</strain>
    </source>
</reference>
<dbReference type="EMBL" id="JBHUNP010000001">
    <property type="protein sequence ID" value="MFD2649331.1"/>
    <property type="molecule type" value="Genomic_DNA"/>
</dbReference>
<organism evidence="9 10">
    <name type="scientific">Devosia albogilva</name>
    <dbReference type="NCBI Taxonomy" id="429726"/>
    <lineage>
        <taxon>Bacteria</taxon>
        <taxon>Pseudomonadati</taxon>
        <taxon>Pseudomonadota</taxon>
        <taxon>Alphaproteobacteria</taxon>
        <taxon>Hyphomicrobiales</taxon>
        <taxon>Devosiaceae</taxon>
        <taxon>Devosia</taxon>
    </lineage>
</organism>
<feature type="transmembrane region" description="Helical" evidence="7">
    <location>
        <begin position="250"/>
        <end position="269"/>
    </location>
</feature>
<feature type="transmembrane region" description="Helical" evidence="7">
    <location>
        <begin position="48"/>
        <end position="67"/>
    </location>
</feature>
<dbReference type="CDD" id="cd06261">
    <property type="entry name" value="TM_PBP2"/>
    <property type="match status" value="1"/>
</dbReference>
<evidence type="ECO:0000256" key="1">
    <source>
        <dbReference type="ARBA" id="ARBA00004651"/>
    </source>
</evidence>
<feature type="transmembrane region" description="Helical" evidence="7">
    <location>
        <begin position="221"/>
        <end position="244"/>
    </location>
</feature>
<evidence type="ECO:0000256" key="3">
    <source>
        <dbReference type="ARBA" id="ARBA00022475"/>
    </source>
</evidence>
<keyword evidence="2 7" id="KW-0813">Transport</keyword>
<dbReference type="Pfam" id="PF00528">
    <property type="entry name" value="BPD_transp_1"/>
    <property type="match status" value="1"/>
</dbReference>
<evidence type="ECO:0000256" key="4">
    <source>
        <dbReference type="ARBA" id="ARBA00022692"/>
    </source>
</evidence>
<keyword evidence="10" id="KW-1185">Reference proteome</keyword>
<name>A0ABW5QPI8_9HYPH</name>
<dbReference type="PANTHER" id="PTHR47737">
    <property type="entry name" value="GLYCINE BETAINE/PROLINE BETAINE TRANSPORT SYSTEM PERMEASE PROTEIN PROW"/>
    <property type="match status" value="1"/>
</dbReference>
<protein>
    <submittedName>
        <fullName evidence="9">ABC transporter permease</fullName>
    </submittedName>
</protein>
<dbReference type="PROSITE" id="PS50928">
    <property type="entry name" value="ABC_TM1"/>
    <property type="match status" value="1"/>
</dbReference>
<feature type="transmembrane region" description="Helical" evidence="7">
    <location>
        <begin position="74"/>
        <end position="92"/>
    </location>
</feature>
<evidence type="ECO:0000256" key="2">
    <source>
        <dbReference type="ARBA" id="ARBA00022448"/>
    </source>
</evidence>
<accession>A0ABW5QPI8</accession>
<keyword evidence="5 7" id="KW-1133">Transmembrane helix</keyword>
<evidence type="ECO:0000313" key="10">
    <source>
        <dbReference type="Proteomes" id="UP001597521"/>
    </source>
</evidence>
<comment type="caution">
    <text evidence="9">The sequence shown here is derived from an EMBL/GenBank/DDBJ whole genome shotgun (WGS) entry which is preliminary data.</text>
</comment>
<gene>
    <name evidence="9" type="ORF">ACFSX5_16205</name>
</gene>
<dbReference type="SUPFAM" id="SSF161098">
    <property type="entry name" value="MetI-like"/>
    <property type="match status" value="1"/>
</dbReference>
<feature type="transmembrane region" description="Helical" evidence="7">
    <location>
        <begin position="141"/>
        <end position="172"/>
    </location>
</feature>
<feature type="domain" description="ABC transmembrane type-1" evidence="8">
    <location>
        <begin position="94"/>
        <end position="273"/>
    </location>
</feature>
<evidence type="ECO:0000256" key="6">
    <source>
        <dbReference type="ARBA" id="ARBA00023136"/>
    </source>
</evidence>
<dbReference type="RefSeq" id="WP_386834847.1">
    <property type="nucleotide sequence ID" value="NZ_JBHUNP010000001.1"/>
</dbReference>
<dbReference type="Gene3D" id="1.10.3720.10">
    <property type="entry name" value="MetI-like"/>
    <property type="match status" value="1"/>
</dbReference>
<evidence type="ECO:0000256" key="5">
    <source>
        <dbReference type="ARBA" id="ARBA00022989"/>
    </source>
</evidence>
<evidence type="ECO:0000313" key="9">
    <source>
        <dbReference type="EMBL" id="MFD2649331.1"/>
    </source>
</evidence>
<comment type="similarity">
    <text evidence="7">Belongs to the binding-protein-dependent transport system permease family.</text>
</comment>
<evidence type="ECO:0000259" key="8">
    <source>
        <dbReference type="PROSITE" id="PS50928"/>
    </source>
</evidence>
<dbReference type="Proteomes" id="UP001597521">
    <property type="component" value="Unassembled WGS sequence"/>
</dbReference>
<dbReference type="InterPro" id="IPR000515">
    <property type="entry name" value="MetI-like"/>
</dbReference>
<keyword evidence="4 7" id="KW-0812">Transmembrane</keyword>
<sequence>MFSPSEFLLIPFDDWVNVLVREWIVPNFRPLFRAMQVPVSTLLSWLDTLFNAMPMLVFTALLALAAWRTAGRGIAIFTVASLVFIDLIGLWPETMTTLSMIVTSVLFCVVLGVPLGILAARSNRVLAVVRPVLDIMQTVPSFVYLVPIVMLFGVGMAPGIIATIVFALPPIVRLTNLGIRNVRGDLIEAAEAFGSTGWQMLWNVQLPLAMRTIMAGLNQTLMLALSMVVITSMIGAGGLGLTVYTGLGRLDVGGATAGGVGIVLLAIILDRITQGLGESTGVRTVSLRQTLVTFFHRGAQVSTGEVQRAS</sequence>
<dbReference type="PANTHER" id="PTHR47737:SF1">
    <property type="entry name" value="GLYCINE BETAINE_PROLINE BETAINE TRANSPORT SYSTEM PERMEASE PROTEIN PROW"/>
    <property type="match status" value="1"/>
</dbReference>